<feature type="transmembrane region" description="Helical" evidence="2">
    <location>
        <begin position="7"/>
        <end position="25"/>
    </location>
</feature>
<dbReference type="RefSeq" id="WP_094367007.1">
    <property type="nucleotide sequence ID" value="NZ_NOJY02000020.1"/>
</dbReference>
<sequence length="140" mass="15655">MKLLPKIIVSILILGIGVGIGTFVSNKPNTNEPTKEVAQEQEFTPSEVMESQRQAKAKREEVAGVPYYSNQEYYDAFIGMNVNDLIYELEQGTYQLVKGEIGVTESLTYEEGNGNQVIIDYEVDTKTIDNVNLKEVQGDK</sequence>
<feature type="region of interest" description="Disordered" evidence="1">
    <location>
        <begin position="28"/>
        <end position="48"/>
    </location>
</feature>
<organism evidence="3 4">
    <name type="scientific">Romboutsia weinsteinii</name>
    <dbReference type="NCBI Taxonomy" id="2020949"/>
    <lineage>
        <taxon>Bacteria</taxon>
        <taxon>Bacillati</taxon>
        <taxon>Bacillota</taxon>
        <taxon>Clostridia</taxon>
        <taxon>Peptostreptococcales</taxon>
        <taxon>Peptostreptococcaceae</taxon>
        <taxon>Romboutsia</taxon>
    </lineage>
</organism>
<name>A0A371J2B7_9FIRM</name>
<comment type="caution">
    <text evidence="3">The sequence shown here is derived from an EMBL/GenBank/DDBJ whole genome shotgun (WGS) entry which is preliminary data.</text>
</comment>
<dbReference type="EMBL" id="NOJY02000020">
    <property type="protein sequence ID" value="RDY26806.1"/>
    <property type="molecule type" value="Genomic_DNA"/>
</dbReference>
<keyword evidence="2" id="KW-0812">Transmembrane</keyword>
<proteinExistence type="predicted"/>
<evidence type="ECO:0000313" key="3">
    <source>
        <dbReference type="EMBL" id="RDY26806.1"/>
    </source>
</evidence>
<evidence type="ECO:0000256" key="2">
    <source>
        <dbReference type="SAM" id="Phobius"/>
    </source>
</evidence>
<protein>
    <submittedName>
        <fullName evidence="3">Uncharacterized protein</fullName>
    </submittedName>
</protein>
<gene>
    <name evidence="3" type="ORF">CHL78_012100</name>
</gene>
<evidence type="ECO:0000256" key="1">
    <source>
        <dbReference type="SAM" id="MobiDB-lite"/>
    </source>
</evidence>
<evidence type="ECO:0000313" key="4">
    <source>
        <dbReference type="Proteomes" id="UP000215694"/>
    </source>
</evidence>
<dbReference type="Proteomes" id="UP000215694">
    <property type="component" value="Unassembled WGS sequence"/>
</dbReference>
<keyword evidence="2" id="KW-0472">Membrane</keyword>
<keyword evidence="4" id="KW-1185">Reference proteome</keyword>
<accession>A0A371J2B7</accession>
<keyword evidence="2" id="KW-1133">Transmembrane helix</keyword>
<reference evidence="3 4" key="1">
    <citation type="journal article" date="2017" name="Genome Announc.">
        <title>Draft Genome Sequence of Romboutsia weinsteinii sp. nov. Strain CCRI-19649(T) Isolated from Surface Water.</title>
        <authorList>
            <person name="Maheux A.F."/>
            <person name="Boudreau D.K."/>
            <person name="Berube E."/>
            <person name="Boissinot M."/>
            <person name="Cantin P."/>
            <person name="Raymond F."/>
            <person name="Corbeil J."/>
            <person name="Omar R.F."/>
            <person name="Bergeron M.G."/>
        </authorList>
    </citation>
    <scope>NUCLEOTIDE SEQUENCE [LARGE SCALE GENOMIC DNA]</scope>
    <source>
        <strain evidence="3 4">CCRI-19649</strain>
    </source>
</reference>
<dbReference type="AlphaFoldDB" id="A0A371J2B7"/>